<evidence type="ECO:0000313" key="1">
    <source>
        <dbReference type="EMBL" id="MBW7462037.1"/>
    </source>
</evidence>
<proteinExistence type="predicted"/>
<reference evidence="1 2" key="1">
    <citation type="submission" date="2021-07" db="EMBL/GenBank/DDBJ databases">
        <title>Paenibacillus radiodurans sp. nov., isolated from the southeastern edge of Tengger Desert.</title>
        <authorList>
            <person name="Zhang G."/>
        </authorList>
    </citation>
    <scope>NUCLEOTIDE SEQUENCE [LARGE SCALE GENOMIC DNA]</scope>
    <source>
        <strain evidence="1 2">CCM 7311</strain>
    </source>
</reference>
<name>A0ABS7CM55_9BACL</name>
<evidence type="ECO:0000313" key="2">
    <source>
        <dbReference type="Proteomes" id="UP001519887"/>
    </source>
</evidence>
<feature type="non-terminal residue" evidence="1">
    <location>
        <position position="1"/>
    </location>
</feature>
<protein>
    <submittedName>
        <fullName evidence="1">Bifunctional rhamnulose-1-phosphate aldolase/short-chain dehydrogenase</fullName>
    </submittedName>
</protein>
<dbReference type="Proteomes" id="UP001519887">
    <property type="component" value="Unassembled WGS sequence"/>
</dbReference>
<feature type="non-terminal residue" evidence="1">
    <location>
        <position position="131"/>
    </location>
</feature>
<accession>A0ABS7CM55</accession>
<keyword evidence="2" id="KW-1185">Reference proteome</keyword>
<comment type="caution">
    <text evidence="1">The sequence shown here is derived from an EMBL/GenBank/DDBJ whole genome shotgun (WGS) entry which is preliminary data.</text>
</comment>
<organism evidence="1 2">
    <name type="scientific">Paenibacillus sepulcri</name>
    <dbReference type="NCBI Taxonomy" id="359917"/>
    <lineage>
        <taxon>Bacteria</taxon>
        <taxon>Bacillati</taxon>
        <taxon>Bacillota</taxon>
        <taxon>Bacilli</taxon>
        <taxon>Bacillales</taxon>
        <taxon>Paenibacillaceae</taxon>
        <taxon>Paenibacillus</taxon>
    </lineage>
</organism>
<sequence length="131" mass="14576">TKMTPLYIEWDPASGTRETLIQSVKEGIAAFKAEYTAYFERNKNEGDVMFEAAPRVILIPGIGMFNTGKSRANAQVSGALYHRAIAVMRGATALGSFVSLSENESYNVEYWPLELYKLTLAPAETEFSRKI</sequence>
<dbReference type="EMBL" id="JAHZIK010003520">
    <property type="protein sequence ID" value="MBW7462037.1"/>
    <property type="molecule type" value="Genomic_DNA"/>
</dbReference>
<gene>
    <name evidence="1" type="ORF">K0U00_49115</name>
</gene>